<keyword evidence="1" id="KW-0472">Membrane</keyword>
<reference evidence="2 3" key="1">
    <citation type="submission" date="2017-10" db="EMBL/GenBank/DDBJ databases">
        <title>Extensive intraspecific genome diversity in a model arbuscular mycorrhizal fungus.</title>
        <authorList>
            <person name="Chen E.C.H."/>
            <person name="Morin E."/>
            <person name="Baudet D."/>
            <person name="Noel J."/>
            <person name="Ndikumana S."/>
            <person name="Charron P."/>
            <person name="St-Onge C."/>
            <person name="Giorgi J."/>
            <person name="Grigoriev I.V."/>
            <person name="Roux C."/>
            <person name="Martin F.M."/>
            <person name="Corradi N."/>
        </authorList>
    </citation>
    <scope>NUCLEOTIDE SEQUENCE [LARGE SCALE GENOMIC DNA]</scope>
    <source>
        <strain evidence="2 3">A1</strain>
    </source>
</reference>
<dbReference type="Proteomes" id="UP000232688">
    <property type="component" value="Unassembled WGS sequence"/>
</dbReference>
<evidence type="ECO:0000256" key="1">
    <source>
        <dbReference type="SAM" id="Phobius"/>
    </source>
</evidence>
<dbReference type="VEuPathDB" id="FungiDB:FUN_012588"/>
<gene>
    <name evidence="2" type="ORF">RhiirA1_471815</name>
</gene>
<accession>A0A2N0R3J4</accession>
<keyword evidence="1" id="KW-1133">Transmembrane helix</keyword>
<organism evidence="2 3">
    <name type="scientific">Rhizophagus irregularis</name>
    <dbReference type="NCBI Taxonomy" id="588596"/>
    <lineage>
        <taxon>Eukaryota</taxon>
        <taxon>Fungi</taxon>
        <taxon>Fungi incertae sedis</taxon>
        <taxon>Mucoromycota</taxon>
        <taxon>Glomeromycotina</taxon>
        <taxon>Glomeromycetes</taxon>
        <taxon>Glomerales</taxon>
        <taxon>Glomeraceae</taxon>
        <taxon>Rhizophagus</taxon>
    </lineage>
</organism>
<sequence length="212" mass="24368">MVFNQAYSDLLAKLPASLINEAWIRLISQKCKPLSEKKASEINPIVKSFLKHEASSSETRAPELAFEYKLLPFAFVMIISFLSLLIFLIMVNPTKDKYLQAFQAVLAIAKLKLVEMLVLGLKNVDSIERLKNVYLVLIAESLQPLLVDNVHYMLEIIMLPNFMIDFDKKELMLANPLLSNSMIDFDQRYEKEKMLHSDKMEEGDYCISCQPE</sequence>
<dbReference type="AlphaFoldDB" id="A0A2N0R3J4"/>
<comment type="caution">
    <text evidence="2">The sequence shown here is derived from an EMBL/GenBank/DDBJ whole genome shotgun (WGS) entry which is preliminary data.</text>
</comment>
<dbReference type="VEuPathDB" id="FungiDB:RhiirFUN_014541"/>
<protein>
    <submittedName>
        <fullName evidence="2">Uncharacterized protein</fullName>
    </submittedName>
</protein>
<keyword evidence="1" id="KW-0812">Transmembrane</keyword>
<proteinExistence type="predicted"/>
<dbReference type="EMBL" id="LLXH01001690">
    <property type="protein sequence ID" value="PKC57882.1"/>
    <property type="molecule type" value="Genomic_DNA"/>
</dbReference>
<evidence type="ECO:0000313" key="2">
    <source>
        <dbReference type="EMBL" id="PKC57882.1"/>
    </source>
</evidence>
<feature type="transmembrane region" description="Helical" evidence="1">
    <location>
        <begin position="70"/>
        <end position="89"/>
    </location>
</feature>
<dbReference type="VEuPathDB" id="FungiDB:RhiirA1_471815"/>
<name>A0A2N0R3J4_9GLOM</name>
<evidence type="ECO:0000313" key="3">
    <source>
        <dbReference type="Proteomes" id="UP000232688"/>
    </source>
</evidence>
<reference evidence="2 3" key="2">
    <citation type="submission" date="2017-10" db="EMBL/GenBank/DDBJ databases">
        <title>Genome analyses suggest a sexual origin of heterokaryosis in a supposedly ancient asexual fungus.</title>
        <authorList>
            <person name="Corradi N."/>
            <person name="Sedzielewska K."/>
            <person name="Noel J."/>
            <person name="Charron P."/>
            <person name="Farinelli L."/>
            <person name="Marton T."/>
            <person name="Kruger M."/>
            <person name="Pelin A."/>
            <person name="Brachmann A."/>
            <person name="Corradi N."/>
        </authorList>
    </citation>
    <scope>NUCLEOTIDE SEQUENCE [LARGE SCALE GENOMIC DNA]</scope>
    <source>
        <strain evidence="2 3">A1</strain>
    </source>
</reference>